<feature type="region of interest" description="Disordered" evidence="1">
    <location>
        <begin position="42"/>
        <end position="111"/>
    </location>
</feature>
<dbReference type="EMBL" id="CP003989">
    <property type="protein sequence ID" value="AGA31758.1"/>
    <property type="molecule type" value="Genomic_DNA"/>
</dbReference>
<accession>L0DRX4</accession>
<dbReference type="HOGENOM" id="CLU_039294_0_1_6"/>
<feature type="compositionally biased region" description="Polar residues" evidence="1">
    <location>
        <begin position="45"/>
        <end position="57"/>
    </location>
</feature>
<dbReference type="RefSeq" id="WP_015256918.1">
    <property type="nucleotide sequence ID" value="NC_019902.2"/>
</dbReference>
<dbReference type="STRING" id="1255043.TVNIR_0043"/>
<sequence length="477" mass="53144">MRLSPHDLRQIDEAFIAALSEAALRVLAVNLLVDLKEAHDRLGQNPANSSRPSSSQPPWEAASAAETEDPTEDPTAPASEPPSSAATTPASDKNKAPAGKPGKRPGAPGCGRLVTLPVQEEILHSPDRCRCCGTPFPADAPTKGYNGRYALDVVAPTSGSPGLEVRHTKHVYLQRQCSCGHWTHAEPGRCAENTDWQVELTEWHLAGPMLVALICALSLRQRVSRRGVQEFLADWLGVSLSIAAIHQCLHEAGRAVAPVIERDIVPLIREAELLHVDETGWKEGNQLLWLWVFTCTTATLFAIGRRSRRMLHKILGEAFVGWLMSDGFWAYRDYDRRLRCLAHLIRKAHGLDQSLDPLARPFGAATLALFEDLLQQVYQAREGPQPPADLYQKNRGKLDAFNDLCVDHWDCAHEKTRQLAREFTHDWEAIWAVLEFPRLPITNNWAEQALRHWVISRRISQGTRTEQGSWPSRSSSA</sequence>
<dbReference type="PATRIC" id="fig|1255043.3.peg.43"/>
<dbReference type="KEGG" id="tni:TVNIR_0043"/>
<evidence type="ECO:0000256" key="1">
    <source>
        <dbReference type="SAM" id="MobiDB-lite"/>
    </source>
</evidence>
<keyword evidence="4" id="KW-1185">Reference proteome</keyword>
<proteinExistence type="predicted"/>
<dbReference type="PANTHER" id="PTHR33678:SF2">
    <property type="match status" value="1"/>
</dbReference>
<evidence type="ECO:0000259" key="2">
    <source>
        <dbReference type="Pfam" id="PF03050"/>
    </source>
</evidence>
<reference evidence="3" key="1">
    <citation type="submission" date="2015-12" db="EMBL/GenBank/DDBJ databases">
        <authorList>
            <person name="Tikhonova T.V."/>
            <person name="Pavlov A.R."/>
            <person name="Beletsky A.V."/>
            <person name="Mardanov A.V."/>
            <person name="Sorokin D.Y."/>
            <person name="Ravin N.V."/>
            <person name="Popov V.O."/>
        </authorList>
    </citation>
    <scope>NUCLEOTIDE SEQUENCE</scope>
    <source>
        <strain evidence="3">DSM 14787</strain>
    </source>
</reference>
<name>L0DRX4_THIND</name>
<evidence type="ECO:0000313" key="4">
    <source>
        <dbReference type="Proteomes" id="UP000010809"/>
    </source>
</evidence>
<dbReference type="AlphaFoldDB" id="L0DRX4"/>
<dbReference type="Proteomes" id="UP000010809">
    <property type="component" value="Chromosome"/>
</dbReference>
<feature type="compositionally biased region" description="Low complexity" evidence="1">
    <location>
        <begin position="73"/>
        <end position="107"/>
    </location>
</feature>
<feature type="domain" description="Transposase IS66 central" evidence="2">
    <location>
        <begin position="205"/>
        <end position="468"/>
    </location>
</feature>
<protein>
    <submittedName>
        <fullName evidence="3">Transposase IS66</fullName>
    </submittedName>
</protein>
<evidence type="ECO:0000313" key="3">
    <source>
        <dbReference type="EMBL" id="AGA31758.1"/>
    </source>
</evidence>
<organism evidence="3 4">
    <name type="scientific">Thioalkalivibrio nitratireducens (strain DSM 14787 / UNIQEM 213 / ALEN2)</name>
    <dbReference type="NCBI Taxonomy" id="1255043"/>
    <lineage>
        <taxon>Bacteria</taxon>
        <taxon>Pseudomonadati</taxon>
        <taxon>Pseudomonadota</taxon>
        <taxon>Gammaproteobacteria</taxon>
        <taxon>Chromatiales</taxon>
        <taxon>Ectothiorhodospiraceae</taxon>
        <taxon>Thioalkalivibrio</taxon>
    </lineage>
</organism>
<dbReference type="InterPro" id="IPR052344">
    <property type="entry name" value="Transposase-related"/>
</dbReference>
<dbReference type="OrthoDB" id="9800877at2"/>
<dbReference type="Pfam" id="PF03050">
    <property type="entry name" value="DDE_Tnp_IS66"/>
    <property type="match status" value="1"/>
</dbReference>
<dbReference type="InterPro" id="IPR004291">
    <property type="entry name" value="Transposase_IS66_central"/>
</dbReference>
<gene>
    <name evidence="3" type="ordered locus">TVNIR_0043</name>
</gene>
<dbReference type="PANTHER" id="PTHR33678">
    <property type="entry name" value="BLL1576 PROTEIN"/>
    <property type="match status" value="1"/>
</dbReference>
<dbReference type="eggNOG" id="COG3316">
    <property type="taxonomic scope" value="Bacteria"/>
</dbReference>